<accession>A0ACB9DAM5</accession>
<name>A0ACB9DAM5_9ASTR</name>
<evidence type="ECO:0000313" key="2">
    <source>
        <dbReference type="Proteomes" id="UP001056120"/>
    </source>
</evidence>
<comment type="caution">
    <text evidence="1">The sequence shown here is derived from an EMBL/GenBank/DDBJ whole genome shotgun (WGS) entry which is preliminary data.</text>
</comment>
<reference evidence="1 2" key="2">
    <citation type="journal article" date="2022" name="Mol. Ecol. Resour.">
        <title>The genomes of chicory, endive, great burdock and yacon provide insights into Asteraceae paleo-polyploidization history and plant inulin production.</title>
        <authorList>
            <person name="Fan W."/>
            <person name="Wang S."/>
            <person name="Wang H."/>
            <person name="Wang A."/>
            <person name="Jiang F."/>
            <person name="Liu H."/>
            <person name="Zhao H."/>
            <person name="Xu D."/>
            <person name="Zhang Y."/>
        </authorList>
    </citation>
    <scope>NUCLEOTIDE SEQUENCE [LARGE SCALE GENOMIC DNA]</scope>
    <source>
        <strain evidence="2">cv. Yunnan</strain>
        <tissue evidence="1">Leaves</tissue>
    </source>
</reference>
<dbReference type="Proteomes" id="UP001056120">
    <property type="component" value="Linkage Group LG20"/>
</dbReference>
<proteinExistence type="predicted"/>
<protein>
    <submittedName>
        <fullName evidence="1">Uncharacterized protein</fullName>
    </submittedName>
</protein>
<keyword evidence="2" id="KW-1185">Reference proteome</keyword>
<reference evidence="2" key="1">
    <citation type="journal article" date="2022" name="Mol. Ecol. Resour.">
        <title>The genomes of chicory, endive, great burdock and yacon provide insights into Asteraceae palaeo-polyploidization history and plant inulin production.</title>
        <authorList>
            <person name="Fan W."/>
            <person name="Wang S."/>
            <person name="Wang H."/>
            <person name="Wang A."/>
            <person name="Jiang F."/>
            <person name="Liu H."/>
            <person name="Zhao H."/>
            <person name="Xu D."/>
            <person name="Zhang Y."/>
        </authorList>
    </citation>
    <scope>NUCLEOTIDE SEQUENCE [LARGE SCALE GENOMIC DNA]</scope>
    <source>
        <strain evidence="2">cv. Yunnan</strain>
    </source>
</reference>
<organism evidence="1 2">
    <name type="scientific">Smallanthus sonchifolius</name>
    <dbReference type="NCBI Taxonomy" id="185202"/>
    <lineage>
        <taxon>Eukaryota</taxon>
        <taxon>Viridiplantae</taxon>
        <taxon>Streptophyta</taxon>
        <taxon>Embryophyta</taxon>
        <taxon>Tracheophyta</taxon>
        <taxon>Spermatophyta</taxon>
        <taxon>Magnoliopsida</taxon>
        <taxon>eudicotyledons</taxon>
        <taxon>Gunneridae</taxon>
        <taxon>Pentapetalae</taxon>
        <taxon>asterids</taxon>
        <taxon>campanulids</taxon>
        <taxon>Asterales</taxon>
        <taxon>Asteraceae</taxon>
        <taxon>Asteroideae</taxon>
        <taxon>Heliantheae alliance</taxon>
        <taxon>Millerieae</taxon>
        <taxon>Smallanthus</taxon>
    </lineage>
</organism>
<sequence>MVMSSDTGCRWWRRSELSNVVSVLLLGQLVSFILALLNFTSSLSANLGANSPVTLGLFGYLALTVVNGSILLYQRHELIIPWYWYALLAFFDVQGNYLFNAAYYFTSITSVALLDCCTVAWAILFTWIFLGTKYSLWQLLGAALCGLGLCLAILSDAGVGDGGGSNPLLGDILVTGATMFYALSNVGQEFCVKKNGRIEVLAMLGLFGMLFSVIEIAIFERKNLEALTWSAELILTFVGYTVAFFMFYTLTPLILQASGATLFNLSLLTADMWAVIIRIFFYQQQVEWLYYIAYSDVGVGLFIYSKTEKNPNLSQEPEIGTPNPQYQLVHEQEVDSTFPVIAFPSIGDSSPPHILPPFICGTQESTTEFMDSTPVMLNCDGMLDCDGELSEKIIIDTDPGIDDSMAIMMAFQTPKLEILGLTTIFGNVSTKDATRNALLLCEIAGRPGVPVAEGSPEPLKGGEPEIQDFIHGSDGLGNLNLPAPKSKKIEKSASEFLVDKVSQYPGEVSILALGPLTNLALAIKRDSSFVTKVKRVVILGGAFFALGNINPSAEANIYGDPEAADIVFTSGANIDVVGINITTQVKMSDEDLDELKQSKGRHARFLWDSSKFYRDWHVKSDGVYGFFLHDPVSFVALIRPDLFTFKKGVVRVETQGLCVGHTLMDQGLKRWNSDNPWTGYKPLSVAWTVNADKVLDYIKSLLMRP</sequence>
<gene>
    <name evidence="1" type="ORF">L1987_61235</name>
</gene>
<dbReference type="EMBL" id="CM042037">
    <property type="protein sequence ID" value="KAI3743525.1"/>
    <property type="molecule type" value="Genomic_DNA"/>
</dbReference>
<evidence type="ECO:0000313" key="1">
    <source>
        <dbReference type="EMBL" id="KAI3743525.1"/>
    </source>
</evidence>